<sequence length="44" mass="5406">MEVELDVWLERVELFWKQKAKTDWLKEGDSNSRFFHLSTIIHSR</sequence>
<organism evidence="1 2">
    <name type="scientific">Castilleja foliolosa</name>
    <dbReference type="NCBI Taxonomy" id="1961234"/>
    <lineage>
        <taxon>Eukaryota</taxon>
        <taxon>Viridiplantae</taxon>
        <taxon>Streptophyta</taxon>
        <taxon>Embryophyta</taxon>
        <taxon>Tracheophyta</taxon>
        <taxon>Spermatophyta</taxon>
        <taxon>Magnoliopsida</taxon>
        <taxon>eudicotyledons</taxon>
        <taxon>Gunneridae</taxon>
        <taxon>Pentapetalae</taxon>
        <taxon>asterids</taxon>
        <taxon>lamiids</taxon>
        <taxon>Lamiales</taxon>
        <taxon>Orobanchaceae</taxon>
        <taxon>Pedicularideae</taxon>
        <taxon>Castillejinae</taxon>
        <taxon>Castilleja</taxon>
    </lineage>
</organism>
<evidence type="ECO:0000313" key="2">
    <source>
        <dbReference type="Proteomes" id="UP001632038"/>
    </source>
</evidence>
<proteinExistence type="predicted"/>
<protein>
    <submittedName>
        <fullName evidence="1">Uncharacterized protein</fullName>
    </submittedName>
</protein>
<accession>A0ABD3DTL9</accession>
<reference evidence="2" key="1">
    <citation type="journal article" date="2024" name="IScience">
        <title>Strigolactones Initiate the Formation of Haustorium-like Structures in Castilleja.</title>
        <authorList>
            <person name="Buerger M."/>
            <person name="Peterson D."/>
            <person name="Chory J."/>
        </authorList>
    </citation>
    <scope>NUCLEOTIDE SEQUENCE [LARGE SCALE GENOMIC DNA]</scope>
</reference>
<keyword evidence="2" id="KW-1185">Reference proteome</keyword>
<evidence type="ECO:0000313" key="1">
    <source>
        <dbReference type="EMBL" id="KAL3644214.1"/>
    </source>
</evidence>
<dbReference type="AlphaFoldDB" id="A0ABD3DTL9"/>
<name>A0ABD3DTL9_9LAMI</name>
<dbReference type="Proteomes" id="UP001632038">
    <property type="component" value="Unassembled WGS sequence"/>
</dbReference>
<dbReference type="EMBL" id="JAVIJP010000015">
    <property type="protein sequence ID" value="KAL3644214.1"/>
    <property type="molecule type" value="Genomic_DNA"/>
</dbReference>
<comment type="caution">
    <text evidence="1">The sequence shown here is derived from an EMBL/GenBank/DDBJ whole genome shotgun (WGS) entry which is preliminary data.</text>
</comment>
<gene>
    <name evidence="1" type="ORF">CASFOL_012146</name>
</gene>